<evidence type="ECO:0000313" key="2">
    <source>
        <dbReference type="Proteomes" id="UP000772434"/>
    </source>
</evidence>
<proteinExistence type="predicted"/>
<dbReference type="AlphaFoldDB" id="A0A9P5PD96"/>
<gene>
    <name evidence="1" type="ORF">BDP27DRAFT_1370949</name>
</gene>
<keyword evidence="2" id="KW-1185">Reference proteome</keyword>
<comment type="caution">
    <text evidence="1">The sequence shown here is derived from an EMBL/GenBank/DDBJ whole genome shotgun (WGS) entry which is preliminary data.</text>
</comment>
<dbReference type="Proteomes" id="UP000772434">
    <property type="component" value="Unassembled WGS sequence"/>
</dbReference>
<sequence>MSTTLNPKLDLSKLVFKIEAIKLKLDNPPKSGKISVILQAKKDNTPDEKGGFAKSSRQNVNSEMRWEVNNNIDVQKWRSNLRSPHVLRIEEGLEMKLALQISVIYGFIAVVIKEHHRSKPFSAKSLVSKPLSLKPEVIFDQFIKSGVTGETQEFTLPGSDLTIILSISATFNPPKSLVSKLGKYQAGLDVILQIASALGGLNATAKVVIGAATQTFEVGPFIELI</sequence>
<protein>
    <submittedName>
        <fullName evidence="1">Uncharacterized protein</fullName>
    </submittedName>
</protein>
<reference evidence="1" key="1">
    <citation type="submission" date="2020-11" db="EMBL/GenBank/DDBJ databases">
        <authorList>
            <consortium name="DOE Joint Genome Institute"/>
            <person name="Ahrendt S."/>
            <person name="Riley R."/>
            <person name="Andreopoulos W."/>
            <person name="Labutti K."/>
            <person name="Pangilinan J."/>
            <person name="Ruiz-Duenas F.J."/>
            <person name="Barrasa J.M."/>
            <person name="Sanchez-Garcia M."/>
            <person name="Camarero S."/>
            <person name="Miyauchi S."/>
            <person name="Serrano A."/>
            <person name="Linde D."/>
            <person name="Babiker R."/>
            <person name="Drula E."/>
            <person name="Ayuso-Fernandez I."/>
            <person name="Pacheco R."/>
            <person name="Padilla G."/>
            <person name="Ferreira P."/>
            <person name="Barriuso J."/>
            <person name="Kellner H."/>
            <person name="Castanera R."/>
            <person name="Alfaro M."/>
            <person name="Ramirez L."/>
            <person name="Pisabarro A.G."/>
            <person name="Kuo A."/>
            <person name="Tritt A."/>
            <person name="Lipzen A."/>
            <person name="He G."/>
            <person name="Yan M."/>
            <person name="Ng V."/>
            <person name="Cullen D."/>
            <person name="Martin F."/>
            <person name="Rosso M.-N."/>
            <person name="Henrissat B."/>
            <person name="Hibbett D."/>
            <person name="Martinez A.T."/>
            <person name="Grigoriev I.V."/>
        </authorList>
    </citation>
    <scope>NUCLEOTIDE SEQUENCE</scope>
    <source>
        <strain evidence="1">AH 40177</strain>
    </source>
</reference>
<evidence type="ECO:0000313" key="1">
    <source>
        <dbReference type="EMBL" id="KAF9059980.1"/>
    </source>
</evidence>
<organism evidence="1 2">
    <name type="scientific">Rhodocollybia butyracea</name>
    <dbReference type="NCBI Taxonomy" id="206335"/>
    <lineage>
        <taxon>Eukaryota</taxon>
        <taxon>Fungi</taxon>
        <taxon>Dikarya</taxon>
        <taxon>Basidiomycota</taxon>
        <taxon>Agaricomycotina</taxon>
        <taxon>Agaricomycetes</taxon>
        <taxon>Agaricomycetidae</taxon>
        <taxon>Agaricales</taxon>
        <taxon>Marasmiineae</taxon>
        <taxon>Omphalotaceae</taxon>
        <taxon>Rhodocollybia</taxon>
    </lineage>
</organism>
<name>A0A9P5PD96_9AGAR</name>
<accession>A0A9P5PD96</accession>
<dbReference type="EMBL" id="JADNRY010000268">
    <property type="protein sequence ID" value="KAF9059980.1"/>
    <property type="molecule type" value="Genomic_DNA"/>
</dbReference>